<dbReference type="EMBL" id="CM017621">
    <property type="protein sequence ID" value="TYH94757.1"/>
    <property type="molecule type" value="Genomic_DNA"/>
</dbReference>
<evidence type="ECO:0000256" key="1">
    <source>
        <dbReference type="SAM" id="Phobius"/>
    </source>
</evidence>
<organism evidence="2 3">
    <name type="scientific">Gossypium tomentosum</name>
    <name type="common">Hawaiian cotton</name>
    <name type="synonym">Gossypium sandvicense</name>
    <dbReference type="NCBI Taxonomy" id="34277"/>
    <lineage>
        <taxon>Eukaryota</taxon>
        <taxon>Viridiplantae</taxon>
        <taxon>Streptophyta</taxon>
        <taxon>Embryophyta</taxon>
        <taxon>Tracheophyta</taxon>
        <taxon>Spermatophyta</taxon>
        <taxon>Magnoliopsida</taxon>
        <taxon>eudicotyledons</taxon>
        <taxon>Gunneridae</taxon>
        <taxon>Pentapetalae</taxon>
        <taxon>rosids</taxon>
        <taxon>malvids</taxon>
        <taxon>Malvales</taxon>
        <taxon>Malvaceae</taxon>
        <taxon>Malvoideae</taxon>
        <taxon>Gossypium</taxon>
    </lineage>
</organism>
<sequence>MVRHSHHKNPRSVLMIFPFLSIIFAVPINASTKILEEMVPVVVPQAPTTEIKCGACPCVNHFHLLHRQGSHTLIHFRLLHRLQDSTT</sequence>
<keyword evidence="1" id="KW-0812">Transmembrane</keyword>
<proteinExistence type="predicted"/>
<evidence type="ECO:0000313" key="3">
    <source>
        <dbReference type="Proteomes" id="UP000322667"/>
    </source>
</evidence>
<keyword evidence="3" id="KW-1185">Reference proteome</keyword>
<protein>
    <submittedName>
        <fullName evidence="2">Uncharacterized protein</fullName>
    </submittedName>
</protein>
<feature type="transmembrane region" description="Helical" evidence="1">
    <location>
        <begin position="12"/>
        <end position="30"/>
    </location>
</feature>
<keyword evidence="1" id="KW-0472">Membrane</keyword>
<reference evidence="2 3" key="1">
    <citation type="submission" date="2019-07" db="EMBL/GenBank/DDBJ databases">
        <title>WGS assembly of Gossypium tomentosum.</title>
        <authorList>
            <person name="Chen Z.J."/>
            <person name="Sreedasyam A."/>
            <person name="Ando A."/>
            <person name="Song Q."/>
            <person name="De L."/>
            <person name="Hulse-Kemp A."/>
            <person name="Ding M."/>
            <person name="Ye W."/>
            <person name="Kirkbride R."/>
            <person name="Jenkins J."/>
            <person name="Plott C."/>
            <person name="Lovell J."/>
            <person name="Lin Y.-M."/>
            <person name="Vaughn R."/>
            <person name="Liu B."/>
            <person name="Li W."/>
            <person name="Simpson S."/>
            <person name="Scheffler B."/>
            <person name="Saski C."/>
            <person name="Grover C."/>
            <person name="Hu G."/>
            <person name="Conover J."/>
            <person name="Carlson J."/>
            <person name="Shu S."/>
            <person name="Boston L."/>
            <person name="Williams M."/>
            <person name="Peterson D."/>
            <person name="Mcgee K."/>
            <person name="Jones D."/>
            <person name="Wendel J."/>
            <person name="Stelly D."/>
            <person name="Grimwood J."/>
            <person name="Schmutz J."/>
        </authorList>
    </citation>
    <scope>NUCLEOTIDE SEQUENCE [LARGE SCALE GENOMIC DNA]</scope>
    <source>
        <strain evidence="2">7179.01</strain>
    </source>
</reference>
<gene>
    <name evidence="2" type="ORF">ES332_A12G061300v1</name>
</gene>
<dbReference type="Proteomes" id="UP000322667">
    <property type="component" value="Chromosome A12"/>
</dbReference>
<dbReference type="AlphaFoldDB" id="A0A5D2MT15"/>
<keyword evidence="1" id="KW-1133">Transmembrane helix</keyword>
<name>A0A5D2MT15_GOSTO</name>
<accession>A0A5D2MT15</accession>
<evidence type="ECO:0000313" key="2">
    <source>
        <dbReference type="EMBL" id="TYH94757.1"/>
    </source>
</evidence>